<accession>X1HDW4</accession>
<organism evidence="1">
    <name type="scientific">marine sediment metagenome</name>
    <dbReference type="NCBI Taxonomy" id="412755"/>
    <lineage>
        <taxon>unclassified sequences</taxon>
        <taxon>metagenomes</taxon>
        <taxon>ecological metagenomes</taxon>
    </lineage>
</organism>
<reference evidence="1" key="1">
    <citation type="journal article" date="2014" name="Front. Microbiol.">
        <title>High frequency of phylogenetically diverse reductive dehalogenase-homologous genes in deep subseafloor sedimentary metagenomes.</title>
        <authorList>
            <person name="Kawai M."/>
            <person name="Futagami T."/>
            <person name="Toyoda A."/>
            <person name="Takaki Y."/>
            <person name="Nishi S."/>
            <person name="Hori S."/>
            <person name="Arai W."/>
            <person name="Tsubouchi T."/>
            <person name="Morono Y."/>
            <person name="Uchiyama I."/>
            <person name="Ito T."/>
            <person name="Fujiyama A."/>
            <person name="Inagaki F."/>
            <person name="Takami H."/>
        </authorList>
    </citation>
    <scope>NUCLEOTIDE SEQUENCE</scope>
    <source>
        <strain evidence="1">Expedition CK06-06</strain>
    </source>
</reference>
<gene>
    <name evidence="1" type="ORF">S03H2_41131</name>
</gene>
<protein>
    <submittedName>
        <fullName evidence="1">Uncharacterized protein</fullName>
    </submittedName>
</protein>
<dbReference type="EMBL" id="BARU01025536">
    <property type="protein sequence ID" value="GAH67597.1"/>
    <property type="molecule type" value="Genomic_DNA"/>
</dbReference>
<sequence>MENVLDIGDVGRVQFIRTQYEGEVWVTLAVASPLCVYRLKMTPTKAAYLADLLADCVRSNVRET</sequence>
<name>X1HDW4_9ZZZZ</name>
<evidence type="ECO:0000313" key="1">
    <source>
        <dbReference type="EMBL" id="GAH67597.1"/>
    </source>
</evidence>
<comment type="caution">
    <text evidence="1">The sequence shown here is derived from an EMBL/GenBank/DDBJ whole genome shotgun (WGS) entry which is preliminary data.</text>
</comment>
<dbReference type="AlphaFoldDB" id="X1HDW4"/>
<proteinExistence type="predicted"/>